<keyword evidence="1 3" id="KW-0489">Methyltransferase</keyword>
<dbReference type="Proteomes" id="UP000199627">
    <property type="component" value="Unassembled WGS sequence"/>
</dbReference>
<sequence length="196" mass="22592">MYRIIAGKWKAKKIAAPKNFDVRPTTDFAKEALFSILENKYDMQSISVLDLFAGIGSITFEFASRGCKDITSVEMNPKHTSFLNSTASELGFSLNVSVQRGDVFDWLKKFRNKKSFEIVFSDAPFETEEKKYYELLSLVLNNKYLKPNGVLIVEHQSRMKFDHPNLLDTRKYGNVSFSFFEPNKDEEKEEITGQEI</sequence>
<reference evidence="4" key="1">
    <citation type="submission" date="2016-10" db="EMBL/GenBank/DDBJ databases">
        <authorList>
            <person name="Varghese N."/>
            <person name="Submissions S."/>
        </authorList>
    </citation>
    <scope>NUCLEOTIDE SEQUENCE [LARGE SCALE GENOMIC DNA]</scope>
    <source>
        <strain evidence="4">DSM 17072</strain>
    </source>
</reference>
<evidence type="ECO:0000313" key="4">
    <source>
        <dbReference type="Proteomes" id="UP000199627"/>
    </source>
</evidence>
<dbReference type="InterPro" id="IPR004398">
    <property type="entry name" value="RNA_MeTrfase_RsmD"/>
</dbReference>
<evidence type="ECO:0000256" key="2">
    <source>
        <dbReference type="ARBA" id="ARBA00022679"/>
    </source>
</evidence>
<dbReference type="PANTHER" id="PTHR43542:SF1">
    <property type="entry name" value="METHYLTRANSFERASE"/>
    <property type="match status" value="1"/>
</dbReference>
<dbReference type="GO" id="GO:0031167">
    <property type="term" value="P:rRNA methylation"/>
    <property type="evidence" value="ECO:0007669"/>
    <property type="project" value="InterPro"/>
</dbReference>
<organism evidence="3 4">
    <name type="scientific">Chryseobacterium soldanellicola</name>
    <dbReference type="NCBI Taxonomy" id="311333"/>
    <lineage>
        <taxon>Bacteria</taxon>
        <taxon>Pseudomonadati</taxon>
        <taxon>Bacteroidota</taxon>
        <taxon>Flavobacteriia</taxon>
        <taxon>Flavobacteriales</taxon>
        <taxon>Weeksellaceae</taxon>
        <taxon>Chryseobacterium group</taxon>
        <taxon>Chryseobacterium</taxon>
    </lineage>
</organism>
<dbReference type="InterPro" id="IPR029063">
    <property type="entry name" value="SAM-dependent_MTases_sf"/>
</dbReference>
<keyword evidence="2 3" id="KW-0808">Transferase</keyword>
<dbReference type="AlphaFoldDB" id="A0A1H0YUJ1"/>
<gene>
    <name evidence="3" type="ORF">SAMN05421664_0951</name>
</gene>
<protein>
    <submittedName>
        <fullName evidence="3">16S rRNA (Guanine(966)-N(2))-methyltransferase RsmD</fullName>
    </submittedName>
</protein>
<dbReference type="CDD" id="cd02440">
    <property type="entry name" value="AdoMet_MTases"/>
    <property type="match status" value="1"/>
</dbReference>
<dbReference type="RefSeq" id="WP_089754070.1">
    <property type="nucleotide sequence ID" value="NZ_FNKL01000001.1"/>
</dbReference>
<dbReference type="PIRSF" id="PIRSF004553">
    <property type="entry name" value="CHP00095"/>
    <property type="match status" value="1"/>
</dbReference>
<dbReference type="OrthoDB" id="9803017at2"/>
<evidence type="ECO:0000256" key="1">
    <source>
        <dbReference type="ARBA" id="ARBA00022603"/>
    </source>
</evidence>
<dbReference type="Gene3D" id="3.40.50.150">
    <property type="entry name" value="Vaccinia Virus protein VP39"/>
    <property type="match status" value="1"/>
</dbReference>
<dbReference type="SUPFAM" id="SSF53335">
    <property type="entry name" value="S-adenosyl-L-methionine-dependent methyltransferases"/>
    <property type="match status" value="1"/>
</dbReference>
<accession>A0A1H0YUJ1</accession>
<evidence type="ECO:0000313" key="3">
    <source>
        <dbReference type="EMBL" id="SDQ18907.1"/>
    </source>
</evidence>
<dbReference type="STRING" id="311333.SAMN05421664_0951"/>
<name>A0A1H0YUJ1_9FLAO</name>
<dbReference type="Pfam" id="PF03602">
    <property type="entry name" value="Cons_hypoth95"/>
    <property type="match status" value="1"/>
</dbReference>
<dbReference type="GO" id="GO:0008168">
    <property type="term" value="F:methyltransferase activity"/>
    <property type="evidence" value="ECO:0007669"/>
    <property type="project" value="UniProtKB-KW"/>
</dbReference>
<keyword evidence="4" id="KW-1185">Reference proteome</keyword>
<dbReference type="EMBL" id="FNKL01000001">
    <property type="protein sequence ID" value="SDQ18907.1"/>
    <property type="molecule type" value="Genomic_DNA"/>
</dbReference>
<proteinExistence type="predicted"/>
<dbReference type="PANTHER" id="PTHR43542">
    <property type="entry name" value="METHYLTRANSFERASE"/>
    <property type="match status" value="1"/>
</dbReference>